<organism evidence="9 10">
    <name type="scientific">Fragilariopsis cylindrus CCMP1102</name>
    <dbReference type="NCBI Taxonomy" id="635003"/>
    <lineage>
        <taxon>Eukaryota</taxon>
        <taxon>Sar</taxon>
        <taxon>Stramenopiles</taxon>
        <taxon>Ochrophyta</taxon>
        <taxon>Bacillariophyta</taxon>
        <taxon>Bacillariophyceae</taxon>
        <taxon>Bacillariophycidae</taxon>
        <taxon>Bacillariales</taxon>
        <taxon>Bacillariaceae</taxon>
        <taxon>Fragilariopsis</taxon>
    </lineage>
</organism>
<feature type="transmembrane region" description="Helical" evidence="7">
    <location>
        <begin position="685"/>
        <end position="708"/>
    </location>
</feature>
<dbReference type="Proteomes" id="UP000095751">
    <property type="component" value="Unassembled WGS sequence"/>
</dbReference>
<feature type="transmembrane region" description="Helical" evidence="7">
    <location>
        <begin position="404"/>
        <end position="424"/>
    </location>
</feature>
<keyword evidence="5 7" id="KW-0472">Membrane</keyword>
<comment type="similarity">
    <text evidence="2">Belongs to the multi antimicrobial extrusion (MATE) (TC 2.A.66.1) family.</text>
</comment>
<evidence type="ECO:0000256" key="5">
    <source>
        <dbReference type="ARBA" id="ARBA00023136"/>
    </source>
</evidence>
<evidence type="ECO:0008006" key="11">
    <source>
        <dbReference type="Google" id="ProtNLM"/>
    </source>
</evidence>
<evidence type="ECO:0000256" key="3">
    <source>
        <dbReference type="ARBA" id="ARBA00022692"/>
    </source>
</evidence>
<feature type="transmembrane region" description="Helical" evidence="7">
    <location>
        <begin position="291"/>
        <end position="308"/>
    </location>
</feature>
<name>A0A1E7EXQ5_9STRA</name>
<reference evidence="9 10" key="1">
    <citation type="submission" date="2016-09" db="EMBL/GenBank/DDBJ databases">
        <title>Extensive genetic diversity and differential bi-allelic expression allows diatom success in the polar Southern Ocean.</title>
        <authorList>
            <consortium name="DOE Joint Genome Institute"/>
            <person name="Mock T."/>
            <person name="Otillar R.P."/>
            <person name="Strauss J."/>
            <person name="Dupont C."/>
            <person name="Frickenhaus S."/>
            <person name="Maumus F."/>
            <person name="Mcmullan M."/>
            <person name="Sanges R."/>
            <person name="Schmutz J."/>
            <person name="Toseland A."/>
            <person name="Valas R."/>
            <person name="Veluchamy A."/>
            <person name="Ward B.J."/>
            <person name="Allen A."/>
            <person name="Barry K."/>
            <person name="Falciatore A."/>
            <person name="Ferrante M."/>
            <person name="Fortunato A.E."/>
            <person name="Gloeckner G."/>
            <person name="Gruber A."/>
            <person name="Hipkin R."/>
            <person name="Janech M."/>
            <person name="Kroth P."/>
            <person name="Leese F."/>
            <person name="Lindquist E."/>
            <person name="Lyon B.R."/>
            <person name="Martin J."/>
            <person name="Mayer C."/>
            <person name="Parker M."/>
            <person name="Quesneville H."/>
            <person name="Raymond J."/>
            <person name="Uhlig C."/>
            <person name="Valentin K.U."/>
            <person name="Worden A.Z."/>
            <person name="Armbrust E.V."/>
            <person name="Bowler C."/>
            <person name="Green B."/>
            <person name="Moulton V."/>
            <person name="Van Oosterhout C."/>
            <person name="Grigoriev I."/>
        </authorList>
    </citation>
    <scope>NUCLEOTIDE SEQUENCE [LARGE SCALE GENOMIC DNA]</scope>
    <source>
        <strain evidence="9 10">CCMP1102</strain>
    </source>
</reference>
<dbReference type="InterPro" id="IPR002528">
    <property type="entry name" value="MATE_fam"/>
</dbReference>
<feature type="signal peptide" evidence="8">
    <location>
        <begin position="1"/>
        <end position="22"/>
    </location>
</feature>
<dbReference type="InterPro" id="IPR044644">
    <property type="entry name" value="DinF-like"/>
</dbReference>
<keyword evidence="4 7" id="KW-1133">Transmembrane helix</keyword>
<evidence type="ECO:0000256" key="1">
    <source>
        <dbReference type="ARBA" id="ARBA00004141"/>
    </source>
</evidence>
<dbReference type="AlphaFoldDB" id="A0A1E7EXQ5"/>
<dbReference type="GO" id="GO:0015297">
    <property type="term" value="F:antiporter activity"/>
    <property type="evidence" value="ECO:0007669"/>
    <property type="project" value="InterPro"/>
</dbReference>
<gene>
    <name evidence="9" type="ORF">FRACYDRAFT_263816</name>
</gene>
<dbReference type="GO" id="GO:0042910">
    <property type="term" value="F:xenobiotic transmembrane transporter activity"/>
    <property type="evidence" value="ECO:0007669"/>
    <property type="project" value="InterPro"/>
</dbReference>
<evidence type="ECO:0000313" key="9">
    <source>
        <dbReference type="EMBL" id="OEU10595.1"/>
    </source>
</evidence>
<evidence type="ECO:0000256" key="2">
    <source>
        <dbReference type="ARBA" id="ARBA00010199"/>
    </source>
</evidence>
<evidence type="ECO:0000313" key="10">
    <source>
        <dbReference type="Proteomes" id="UP000095751"/>
    </source>
</evidence>
<dbReference type="OrthoDB" id="423427at2759"/>
<keyword evidence="8" id="KW-0732">Signal</keyword>
<keyword evidence="3 7" id="KW-0812">Transmembrane</keyword>
<accession>A0A1E7EXQ5</accession>
<feature type="transmembrane region" description="Helical" evidence="7">
    <location>
        <begin position="328"/>
        <end position="349"/>
    </location>
</feature>
<feature type="region of interest" description="Disordered" evidence="6">
    <location>
        <begin position="63"/>
        <end position="104"/>
    </location>
</feature>
<feature type="transmembrane region" description="Helical" evidence="7">
    <location>
        <begin position="436"/>
        <end position="454"/>
    </location>
</feature>
<feature type="chain" id="PRO_5009192369" description="MATE efflux family protein" evidence="8">
    <location>
        <begin position="23"/>
        <end position="798"/>
    </location>
</feature>
<feature type="compositionally biased region" description="Low complexity" evidence="6">
    <location>
        <begin position="65"/>
        <end position="79"/>
    </location>
</feature>
<feature type="transmembrane region" description="Helical" evidence="7">
    <location>
        <begin position="720"/>
        <end position="739"/>
    </location>
</feature>
<protein>
    <recommendedName>
        <fullName evidence="11">MATE efflux family protein</fullName>
    </recommendedName>
</protein>
<evidence type="ECO:0000256" key="7">
    <source>
        <dbReference type="SAM" id="Phobius"/>
    </source>
</evidence>
<dbReference type="GO" id="GO:0016020">
    <property type="term" value="C:membrane"/>
    <property type="evidence" value="ECO:0007669"/>
    <property type="project" value="UniProtKB-SubCell"/>
</dbReference>
<dbReference type="KEGG" id="fcy:FRACYDRAFT_263816"/>
<evidence type="ECO:0000256" key="8">
    <source>
        <dbReference type="SAM" id="SignalP"/>
    </source>
</evidence>
<evidence type="ECO:0000256" key="4">
    <source>
        <dbReference type="ARBA" id="ARBA00022989"/>
    </source>
</evidence>
<proteinExistence type="inferred from homology"/>
<feature type="transmembrane region" description="Helical" evidence="7">
    <location>
        <begin position="751"/>
        <end position="774"/>
    </location>
</feature>
<dbReference type="PANTHER" id="PTHR42893:SF9">
    <property type="entry name" value="PROTEIN DETOXIFICATION 46, CHLOROPLASTIC"/>
    <property type="match status" value="1"/>
</dbReference>
<feature type="transmembrane region" description="Helical" evidence="7">
    <location>
        <begin position="651"/>
        <end position="673"/>
    </location>
</feature>
<dbReference type="PANTHER" id="PTHR42893">
    <property type="entry name" value="PROTEIN DETOXIFICATION 44, CHLOROPLASTIC-RELATED"/>
    <property type="match status" value="1"/>
</dbReference>
<dbReference type="InParanoid" id="A0A1E7EXQ5"/>
<feature type="region of interest" description="Disordered" evidence="6">
    <location>
        <begin position="512"/>
        <end position="538"/>
    </location>
</feature>
<sequence>MQNNNNHRIMLITIIQVAVILAATIIHSAPVTNAFVPIKTQTTTHTQTQTIRGDILNTRRGAVYSNNNVNGNNNNSNNNVDDRLSVPVSPLDDEPIDSTVSTSSSTSGQQIEFLFNDIDDDSVANLSDMTPPIEEESASNIDGPDSSNTIMIESLNNDNIKNESLMAVLTASVEAAAEAEASLSPELVEQLDEVAIVVEELFTPSSIVTGSSDSKSVVVTEDDDNTKMTKEEEEMSLITPSVMKILKFAIPAIGVWLCGPLLSLIDTSAVGILSGTTQQAALNPAVAVTDYAALLIAFLYTGTTNMVASAQESDRGTSDKPKTAKMMIGAMQMSTYVGVGLGSILFIFARPLLTAIIGNYSISPAVFAAAMKYVRIRSLGMPAAAIIGSTQAACLGMQDIKSPLYVLAAAAVVNFLCDACLVGSSNPLLGGAAGAAWATVLSQYAAVTFFMRWLRNKPKPKKSTIITNDTEGPPQAEVINLSNAILEITSKSKVEEGKGRRQSLRNVMESIKLKGRSSRRSNDVRTTATESKNKFSSKKSESFSARGFLNNRFHPKDLFKLPNKETRTEFSPYVLPVTSTQVGRISGYVAMAHVVASSLGTVSMAAQQVIVSIFYCLCPIADSLSLTAQSFVPKISDKAPSREKAIALRKVLINFLKAGAVFGGTMMAAVSTIPLVSGFFTSDQAVISLVNSVVPLLLVFFGVHGFVCGTEGMLLGQKDLGYLGKMYAAFFAIVPYLMLKVKRKALAGTDAVGLTSVWTVFIGYQLVRCVLWLARSILLQRRTDAEAKLAANNDMLAP</sequence>
<keyword evidence="10" id="KW-1185">Reference proteome</keyword>
<evidence type="ECO:0000256" key="6">
    <source>
        <dbReference type="SAM" id="MobiDB-lite"/>
    </source>
</evidence>
<comment type="subcellular location">
    <subcellularLocation>
        <location evidence="1">Membrane</location>
        <topology evidence="1">Multi-pass membrane protein</topology>
    </subcellularLocation>
</comment>
<dbReference type="EMBL" id="KV784371">
    <property type="protein sequence ID" value="OEU10595.1"/>
    <property type="molecule type" value="Genomic_DNA"/>
</dbReference>
<dbReference type="Pfam" id="PF01554">
    <property type="entry name" value="MatE"/>
    <property type="match status" value="1"/>
</dbReference>